<feature type="transmembrane region" description="Helical" evidence="3">
    <location>
        <begin position="114"/>
        <end position="136"/>
    </location>
</feature>
<keyword evidence="3" id="KW-0812">Transmembrane</keyword>
<keyword evidence="3" id="KW-1133">Transmembrane helix</keyword>
<evidence type="ECO:0000313" key="5">
    <source>
        <dbReference type="Proteomes" id="UP000050640"/>
    </source>
</evidence>
<dbReference type="GO" id="GO:0030431">
    <property type="term" value="P:sleep"/>
    <property type="evidence" value="ECO:0007669"/>
    <property type="project" value="InterPro"/>
</dbReference>
<keyword evidence="1 4" id="KW-0732">Signal</keyword>
<dbReference type="InterPro" id="IPR045860">
    <property type="entry name" value="Snake_toxin-like_sf"/>
</dbReference>
<proteinExistence type="predicted"/>
<dbReference type="WBParaSite" id="EEL_0000707201-mRNA-1">
    <property type="protein sequence ID" value="EEL_0000707201-mRNA-1"/>
    <property type="gene ID" value="EEL_0000707201"/>
</dbReference>
<name>A0A0R3RXV9_9BILA</name>
<dbReference type="CDD" id="cd00117">
    <property type="entry name" value="TFP"/>
    <property type="match status" value="1"/>
</dbReference>
<evidence type="ECO:0000256" key="3">
    <source>
        <dbReference type="SAM" id="Phobius"/>
    </source>
</evidence>
<evidence type="ECO:0000256" key="2">
    <source>
        <dbReference type="ARBA" id="ARBA00023180"/>
    </source>
</evidence>
<protein>
    <submittedName>
        <fullName evidence="6">Protein quiver</fullName>
    </submittedName>
</protein>
<dbReference type="AlphaFoldDB" id="A0A0R3RXV9"/>
<accession>A0A0R3RXV9</accession>
<dbReference type="SUPFAM" id="SSF57302">
    <property type="entry name" value="Snake toxin-like"/>
    <property type="match status" value="1"/>
</dbReference>
<dbReference type="InterPro" id="IPR031424">
    <property type="entry name" value="QVR-like"/>
</dbReference>
<keyword evidence="3" id="KW-0472">Membrane</keyword>
<dbReference type="Proteomes" id="UP000050640">
    <property type="component" value="Unplaced"/>
</dbReference>
<reference evidence="6" key="1">
    <citation type="submission" date="2017-02" db="UniProtKB">
        <authorList>
            <consortium name="WormBaseParasite"/>
        </authorList>
    </citation>
    <scope>IDENTIFICATION</scope>
</reference>
<sequence>MMLQMKCVVTQITLLYSSYAYGITCYECSSVAAHDCLKASISCIYGLFGCMKTTFYSGGIDKFGNYENQESRMIAIYRGCTVLPVAGSDMCQQFTLFGYRVVTCYCFNDFCNGIVSVQAGLPVIFLFIVCYFTTFIL</sequence>
<evidence type="ECO:0000313" key="6">
    <source>
        <dbReference type="WBParaSite" id="EEL_0000707201-mRNA-1"/>
    </source>
</evidence>
<dbReference type="Pfam" id="PF17064">
    <property type="entry name" value="QVR"/>
    <property type="match status" value="1"/>
</dbReference>
<feature type="signal peptide" evidence="4">
    <location>
        <begin position="1"/>
        <end position="20"/>
    </location>
</feature>
<dbReference type="GO" id="GO:0032222">
    <property type="term" value="P:regulation of synaptic transmission, cholinergic"/>
    <property type="evidence" value="ECO:0007669"/>
    <property type="project" value="InterPro"/>
</dbReference>
<keyword evidence="5" id="KW-1185">Reference proteome</keyword>
<evidence type="ECO:0000256" key="4">
    <source>
        <dbReference type="SAM" id="SignalP"/>
    </source>
</evidence>
<feature type="chain" id="PRO_5006447863" evidence="4">
    <location>
        <begin position="21"/>
        <end position="137"/>
    </location>
</feature>
<evidence type="ECO:0000256" key="1">
    <source>
        <dbReference type="ARBA" id="ARBA00022729"/>
    </source>
</evidence>
<organism evidence="5 6">
    <name type="scientific">Elaeophora elaphi</name>
    <dbReference type="NCBI Taxonomy" id="1147741"/>
    <lineage>
        <taxon>Eukaryota</taxon>
        <taxon>Metazoa</taxon>
        <taxon>Ecdysozoa</taxon>
        <taxon>Nematoda</taxon>
        <taxon>Chromadorea</taxon>
        <taxon>Rhabditida</taxon>
        <taxon>Spirurina</taxon>
        <taxon>Spiruromorpha</taxon>
        <taxon>Filarioidea</taxon>
        <taxon>Onchocercidae</taxon>
        <taxon>Elaeophora</taxon>
    </lineage>
</organism>
<keyword evidence="2" id="KW-0325">Glycoprotein</keyword>